<sequence length="244" mass="27293">MSTFDPAKVFAESTFGDVVRSRRSVRRFTDTPISDEVLHACLDIAMLAPNSSNLQPWQFFVIDSPSMREAVVKCCMSQNAAKTANRLIVCVGRGDTWQQNAKDNITYYPSKPVPKAVQTYYGKLMPFAFTRGALNVLSPVKWAAIQVQRQVKGAAVDPYYTEADVKNWALISTALAAENLMLALRAYGFDSCPMGGFDEEQLSKVLGLNEHQYICMVIGAGERAEDGIYSEQYRFERERFVVTV</sequence>
<dbReference type="AlphaFoldDB" id="A0A1B8QCP8"/>
<dbReference type="SUPFAM" id="SSF55469">
    <property type="entry name" value="FMN-dependent nitroreductase-like"/>
    <property type="match status" value="1"/>
</dbReference>
<accession>A0A1B8QCP8</accession>
<dbReference type="OrthoDB" id="9784375at2"/>
<protein>
    <submittedName>
        <fullName evidence="4">Nitroreductase</fullName>
    </submittedName>
</protein>
<dbReference type="InterPro" id="IPR029479">
    <property type="entry name" value="Nitroreductase"/>
</dbReference>
<evidence type="ECO:0000256" key="1">
    <source>
        <dbReference type="ARBA" id="ARBA00007118"/>
    </source>
</evidence>
<dbReference type="Pfam" id="PF00881">
    <property type="entry name" value="Nitroreductase"/>
    <property type="match status" value="1"/>
</dbReference>
<name>A0A1B8QCP8_9GAMM</name>
<dbReference type="InterPro" id="IPR000415">
    <property type="entry name" value="Nitroreductase-like"/>
</dbReference>
<evidence type="ECO:0000313" key="4">
    <source>
        <dbReference type="EMBL" id="OBX79077.1"/>
    </source>
</evidence>
<comment type="caution">
    <text evidence="4">The sequence shown here is derived from an EMBL/GenBank/DDBJ whole genome shotgun (WGS) entry which is preliminary data.</text>
</comment>
<keyword evidence="2" id="KW-0560">Oxidoreductase</keyword>
<dbReference type="Proteomes" id="UP000092508">
    <property type="component" value="Unassembled WGS sequence"/>
</dbReference>
<dbReference type="EMBL" id="LZMZ01000013">
    <property type="protein sequence ID" value="OBX79077.1"/>
    <property type="molecule type" value="Genomic_DNA"/>
</dbReference>
<organism evidence="4 5">
    <name type="scientific">Faucicola atlantae</name>
    <dbReference type="NCBI Taxonomy" id="34059"/>
    <lineage>
        <taxon>Bacteria</taxon>
        <taxon>Pseudomonadati</taxon>
        <taxon>Pseudomonadota</taxon>
        <taxon>Gammaproteobacteria</taxon>
        <taxon>Moraxellales</taxon>
        <taxon>Moraxellaceae</taxon>
        <taxon>Faucicola</taxon>
    </lineage>
</organism>
<reference evidence="4 5" key="1">
    <citation type="submission" date="2016-06" db="EMBL/GenBank/DDBJ databases">
        <title>Draft genome of Moraxella atlantae CCUG 66109.</title>
        <authorList>
            <person name="Salva-Serra F."/>
            <person name="Engstrom-Jakobsson H."/>
            <person name="Thorell K."/>
            <person name="Gonzales-Siles L."/>
            <person name="Karlsson R."/>
            <person name="Boulund F."/>
            <person name="Engstrand L."/>
            <person name="Kristiansson E."/>
            <person name="Moore E."/>
        </authorList>
    </citation>
    <scope>NUCLEOTIDE SEQUENCE [LARGE SCALE GENOMIC DNA]</scope>
    <source>
        <strain evidence="4 5">CCUG 66109</strain>
    </source>
</reference>
<feature type="domain" description="Nitroreductase" evidence="3">
    <location>
        <begin position="19"/>
        <end position="219"/>
    </location>
</feature>
<evidence type="ECO:0000313" key="5">
    <source>
        <dbReference type="Proteomes" id="UP000092508"/>
    </source>
</evidence>
<dbReference type="RefSeq" id="WP_067236346.1">
    <property type="nucleotide sequence ID" value="NZ_LZMZ01000013.1"/>
</dbReference>
<dbReference type="PANTHER" id="PTHR43673">
    <property type="entry name" value="NAD(P)H NITROREDUCTASE YDGI-RELATED"/>
    <property type="match status" value="1"/>
</dbReference>
<evidence type="ECO:0000259" key="3">
    <source>
        <dbReference type="Pfam" id="PF00881"/>
    </source>
</evidence>
<dbReference type="STRING" id="34059.A9308_06025"/>
<evidence type="ECO:0000256" key="2">
    <source>
        <dbReference type="ARBA" id="ARBA00023002"/>
    </source>
</evidence>
<dbReference type="Gene3D" id="3.40.109.10">
    <property type="entry name" value="NADH Oxidase"/>
    <property type="match status" value="1"/>
</dbReference>
<gene>
    <name evidence="4" type="ORF">A9308_06025</name>
</gene>
<dbReference type="GO" id="GO:0016491">
    <property type="term" value="F:oxidoreductase activity"/>
    <property type="evidence" value="ECO:0007669"/>
    <property type="project" value="UniProtKB-KW"/>
</dbReference>
<dbReference type="PANTHER" id="PTHR43673:SF10">
    <property type="entry name" value="NADH DEHYDROGENASE_NAD(P)H NITROREDUCTASE XCC3605-RELATED"/>
    <property type="match status" value="1"/>
</dbReference>
<proteinExistence type="inferred from homology"/>
<comment type="similarity">
    <text evidence="1">Belongs to the nitroreductase family.</text>
</comment>